<dbReference type="GO" id="GO:0005524">
    <property type="term" value="F:ATP binding"/>
    <property type="evidence" value="ECO:0007669"/>
    <property type="project" value="InterPro"/>
</dbReference>
<dbReference type="Pfam" id="PF13380">
    <property type="entry name" value="CoA_binding_2"/>
    <property type="match status" value="1"/>
</dbReference>
<evidence type="ECO:0000313" key="2">
    <source>
        <dbReference type="EMBL" id="PSJ40344.1"/>
    </source>
</evidence>
<evidence type="ECO:0000259" key="1">
    <source>
        <dbReference type="SMART" id="SM00881"/>
    </source>
</evidence>
<reference evidence="2 3" key="1">
    <citation type="submission" date="2018-03" db="EMBL/GenBank/DDBJ databases">
        <title>The draft genome of Zobellella sp. 59N8.</title>
        <authorList>
            <person name="Liu L."/>
            <person name="Li L."/>
            <person name="Zhang X."/>
            <person name="Liang L."/>
            <person name="Wang T."/>
        </authorList>
    </citation>
    <scope>NUCLEOTIDE SEQUENCE [LARGE SCALE GENOMIC DNA]</scope>
    <source>
        <strain evidence="2 3">59N8</strain>
    </source>
</reference>
<dbReference type="Gene3D" id="3.40.50.261">
    <property type="entry name" value="Succinyl-CoA synthetase domains"/>
    <property type="match status" value="2"/>
</dbReference>
<dbReference type="InterPro" id="IPR032875">
    <property type="entry name" value="Succ_CoA_lig_flav_dom"/>
</dbReference>
<dbReference type="SMART" id="SM00881">
    <property type="entry name" value="CoA_binding"/>
    <property type="match status" value="1"/>
</dbReference>
<name>A0A2P7QQX3_9GAMM</name>
<dbReference type="Pfam" id="PF13549">
    <property type="entry name" value="ATP-grasp_5"/>
    <property type="match status" value="1"/>
</dbReference>
<feature type="domain" description="CoA-binding" evidence="1">
    <location>
        <begin position="10"/>
        <end position="100"/>
    </location>
</feature>
<dbReference type="PANTHER" id="PTHR42793:SF4">
    <property type="entry name" value="BLL6376 PROTEIN"/>
    <property type="match status" value="1"/>
</dbReference>
<dbReference type="GO" id="GO:0003824">
    <property type="term" value="F:catalytic activity"/>
    <property type="evidence" value="ECO:0007669"/>
    <property type="project" value="UniProtKB-ARBA"/>
</dbReference>
<dbReference type="Pfam" id="PF13607">
    <property type="entry name" value="Succ_CoA_lig"/>
    <property type="match status" value="1"/>
</dbReference>
<dbReference type="AlphaFoldDB" id="A0A2P7QQX3"/>
<dbReference type="EMBL" id="PXYG01000013">
    <property type="protein sequence ID" value="PSJ40344.1"/>
    <property type="molecule type" value="Genomic_DNA"/>
</dbReference>
<dbReference type="RefSeq" id="WP_106731289.1">
    <property type="nucleotide sequence ID" value="NZ_PXYG01000013.1"/>
</dbReference>
<dbReference type="SUPFAM" id="SSF52210">
    <property type="entry name" value="Succinyl-CoA synthetase domains"/>
    <property type="match status" value="2"/>
</dbReference>
<dbReference type="SUPFAM" id="SSF51735">
    <property type="entry name" value="NAD(P)-binding Rossmann-fold domains"/>
    <property type="match status" value="1"/>
</dbReference>
<dbReference type="PANTHER" id="PTHR42793">
    <property type="entry name" value="COA BINDING DOMAIN CONTAINING PROTEIN"/>
    <property type="match status" value="1"/>
</dbReference>
<protein>
    <submittedName>
        <fullName evidence="2">CoA-binding protein</fullName>
    </submittedName>
</protein>
<sequence length="697" mass="73269">MSRIENLKRLLAPHHLVFIGGSSLEVPINNCKQIGFGGDIYVVNPKTEQIAGYPCYPRLADLPVIPDAAFIAVRAELCVEVVSQLNALGCAGSVCYAAGFSETGPDGAVLQQKLVAAAGDMALVGPNCYGVLNFNRGVALWPDRFGGGPQEKGVAIISQSGNIALNLTMQDRSLPVSHVISVGNQACLGVHDYILPLLEDESVTAIGFYIEGLKDVAAFSEAATVALQKGIPLVVLKAGSSDIGTQLTMSHTSSLAGADDLYQAMFDRLGVIRVYSLAELVETLKLAAIGKLPAGPRVGVLTCSGGDSAMLADLLEVEGLEMPPLTREQEQALSGWLPEFGTLSNPLDYNTAIWGNKEACSAVFGIMLNGNFDAGLLVLDVPLAGTGDDSAWQTTADALIAAYAQGPKSVAVIANLPELLPASTRQRLLEAGITPLQGFRDGVSALGHLVRYQQRRQQVLAQGLLAQLPLCPASACSQVGSMLDEYESKRRLAVFGVGTPNGRLATLPEVADAAASIGFPLVIKGVSDRLAHKTEAGAVVLNLWDAQQAQAAAEAMSQKLVAMGLDDVRFLLEPMIDDAVGELIIGLKRDDQFGLALILGTGGIMVNLLNDSATLLLPTTPEAVAQALDSLKCIELLKGFRGRPEGDLQAVVETVMAVAGFAQENWDSLTELDVNPLLVRPRGKGVVAVDALLRVAG</sequence>
<comment type="caution">
    <text evidence="2">The sequence shown here is derived from an EMBL/GenBank/DDBJ whole genome shotgun (WGS) entry which is preliminary data.</text>
</comment>
<dbReference type="InterPro" id="IPR013815">
    <property type="entry name" value="ATP_grasp_subdomain_1"/>
</dbReference>
<dbReference type="InterPro" id="IPR036291">
    <property type="entry name" value="NAD(P)-bd_dom_sf"/>
</dbReference>
<dbReference type="SUPFAM" id="SSF56059">
    <property type="entry name" value="Glutathione synthetase ATP-binding domain-like"/>
    <property type="match status" value="1"/>
</dbReference>
<dbReference type="OrthoDB" id="9807426at2"/>
<dbReference type="Gene3D" id="3.40.50.720">
    <property type="entry name" value="NAD(P)-binding Rossmann-like Domain"/>
    <property type="match status" value="1"/>
</dbReference>
<accession>A0A2P7QQX3</accession>
<organism evidence="2 3">
    <name type="scientific">Zobellella endophytica</name>
    <dbReference type="NCBI Taxonomy" id="2116700"/>
    <lineage>
        <taxon>Bacteria</taxon>
        <taxon>Pseudomonadati</taxon>
        <taxon>Pseudomonadota</taxon>
        <taxon>Gammaproteobacteria</taxon>
        <taxon>Aeromonadales</taxon>
        <taxon>Aeromonadaceae</taxon>
        <taxon>Zobellella</taxon>
    </lineage>
</organism>
<dbReference type="Proteomes" id="UP000240243">
    <property type="component" value="Unassembled WGS sequence"/>
</dbReference>
<dbReference type="InterPro" id="IPR003781">
    <property type="entry name" value="CoA-bd"/>
</dbReference>
<proteinExistence type="predicted"/>
<dbReference type="Gene3D" id="3.30.1490.20">
    <property type="entry name" value="ATP-grasp fold, A domain"/>
    <property type="match status" value="1"/>
</dbReference>
<keyword evidence="3" id="KW-1185">Reference proteome</keyword>
<dbReference type="InterPro" id="IPR016102">
    <property type="entry name" value="Succinyl-CoA_synth-like"/>
</dbReference>
<dbReference type="Gene3D" id="3.30.470.20">
    <property type="entry name" value="ATP-grasp fold, B domain"/>
    <property type="match status" value="1"/>
</dbReference>
<evidence type="ECO:0000313" key="3">
    <source>
        <dbReference type="Proteomes" id="UP000240243"/>
    </source>
</evidence>
<gene>
    <name evidence="2" type="ORF">C7H85_19030</name>
</gene>